<dbReference type="PANTHER" id="PTHR47331">
    <property type="entry name" value="PHD-TYPE DOMAIN-CONTAINING PROTEIN"/>
    <property type="match status" value="1"/>
</dbReference>
<name>A0A4Y2IW39_ARAVE</name>
<organism evidence="2 3">
    <name type="scientific">Araneus ventricosus</name>
    <name type="common">Orbweaver spider</name>
    <name type="synonym">Epeira ventricosa</name>
    <dbReference type="NCBI Taxonomy" id="182803"/>
    <lineage>
        <taxon>Eukaryota</taxon>
        <taxon>Metazoa</taxon>
        <taxon>Ecdysozoa</taxon>
        <taxon>Arthropoda</taxon>
        <taxon>Chelicerata</taxon>
        <taxon>Arachnida</taxon>
        <taxon>Araneae</taxon>
        <taxon>Araneomorphae</taxon>
        <taxon>Entelegynae</taxon>
        <taxon>Araneoidea</taxon>
        <taxon>Araneidae</taxon>
        <taxon>Araneus</taxon>
    </lineage>
</organism>
<keyword evidence="3" id="KW-1185">Reference proteome</keyword>
<dbReference type="EMBL" id="BGPR01002990">
    <property type="protein sequence ID" value="GBM82118.1"/>
    <property type="molecule type" value="Genomic_DNA"/>
</dbReference>
<dbReference type="AlphaFoldDB" id="A0A4Y2IW39"/>
<reference evidence="2 3" key="1">
    <citation type="journal article" date="2019" name="Sci. Rep.">
        <title>Orb-weaving spider Araneus ventricosus genome elucidates the spidroin gene catalogue.</title>
        <authorList>
            <person name="Kono N."/>
            <person name="Nakamura H."/>
            <person name="Ohtoshi R."/>
            <person name="Moran D.A.P."/>
            <person name="Shinohara A."/>
            <person name="Yoshida Y."/>
            <person name="Fujiwara M."/>
            <person name="Mori M."/>
            <person name="Tomita M."/>
            <person name="Arakawa K."/>
        </authorList>
    </citation>
    <scope>NUCLEOTIDE SEQUENCE [LARGE SCALE GENOMIC DNA]</scope>
</reference>
<dbReference type="Pfam" id="PF18701">
    <property type="entry name" value="DUF5641"/>
    <property type="match status" value="1"/>
</dbReference>
<dbReference type="InterPro" id="IPR040676">
    <property type="entry name" value="DUF5641"/>
</dbReference>
<accession>A0A4Y2IW39</accession>
<sequence length="252" mass="28984">MSTSKLIQLHEFLDRKWLLRVGGRLRDSNLPDSVKYPIILPKEYPITSMLVKLYHLNYPHSEVQAVNSAIRCRGKPIELFSDFGTNFVGARHVLKLSCSETIGRYLANDEVIWRINVPFAPRFGDLLEIEAVLNSRSLVAALVAASDDPDDLSVITPGHFLVGEEIQRIPEPDLSDQEMSIRERLKITLISQSFWRSWSKDYLTQLQVRTKWKRPCDGLKVNDLVLIKDDNLLPVKWIMTRVLDVYQEPTNI</sequence>
<dbReference type="Proteomes" id="UP000499080">
    <property type="component" value="Unassembled WGS sequence"/>
</dbReference>
<feature type="domain" description="DUF5641" evidence="1">
    <location>
        <begin position="187"/>
        <end position="247"/>
    </location>
</feature>
<comment type="caution">
    <text evidence="2">The sequence shown here is derived from an EMBL/GenBank/DDBJ whole genome shotgun (WGS) entry which is preliminary data.</text>
</comment>
<dbReference type="OrthoDB" id="6763714at2759"/>
<dbReference type="PANTHER" id="PTHR47331:SF5">
    <property type="entry name" value="RIBONUCLEASE H"/>
    <property type="match status" value="1"/>
</dbReference>
<evidence type="ECO:0000259" key="1">
    <source>
        <dbReference type="Pfam" id="PF18701"/>
    </source>
</evidence>
<evidence type="ECO:0000313" key="3">
    <source>
        <dbReference type="Proteomes" id="UP000499080"/>
    </source>
</evidence>
<evidence type="ECO:0000313" key="2">
    <source>
        <dbReference type="EMBL" id="GBM82118.1"/>
    </source>
</evidence>
<gene>
    <name evidence="2" type="ORF">AVEN_20644_1</name>
</gene>
<protein>
    <recommendedName>
        <fullName evidence="1">DUF5641 domain-containing protein</fullName>
    </recommendedName>
</protein>
<proteinExistence type="predicted"/>